<proteinExistence type="inferred from homology"/>
<keyword evidence="8" id="KW-1185">Reference proteome</keyword>
<evidence type="ECO:0000256" key="5">
    <source>
        <dbReference type="ARBA" id="ARBA00023274"/>
    </source>
</evidence>
<evidence type="ECO:0000256" key="3">
    <source>
        <dbReference type="ARBA" id="ARBA00022980"/>
    </source>
</evidence>
<dbReference type="InterPro" id="IPR007740">
    <property type="entry name" value="Ribosomal_mL49"/>
</dbReference>
<evidence type="ECO:0000256" key="6">
    <source>
        <dbReference type="ARBA" id="ARBA00035191"/>
    </source>
</evidence>
<evidence type="ECO:0000313" key="7">
    <source>
        <dbReference type="EMBL" id="RUP42723.1"/>
    </source>
</evidence>
<dbReference type="PANTHER" id="PTHR13477:SF0">
    <property type="entry name" value="LARGE RIBOSOMAL SUBUNIT PROTEIN ML49"/>
    <property type="match status" value="1"/>
</dbReference>
<dbReference type="AlphaFoldDB" id="A0A433CVZ1"/>
<protein>
    <recommendedName>
        <fullName evidence="6">Large ribosomal subunit protein mL49</fullName>
    </recommendedName>
</protein>
<sequence>MAHHSKVHAPDLHANLHPTAHLIETMFRLTPSPSYLRFVTRVYSTAAGKSSNALVPALTSTSASSVQYPYFVSRTASHALPVYTDIRNGRTRHLTIIRRIEGDVNKLRKDLLELLPSPQLISVNELNNQIVIKGFWQYEVTAWLAKRGF</sequence>
<comment type="caution">
    <text evidence="7">The sequence shown here is derived from an EMBL/GenBank/DDBJ whole genome shotgun (WGS) entry which is preliminary data.</text>
</comment>
<evidence type="ECO:0000313" key="8">
    <source>
        <dbReference type="Proteomes" id="UP000268093"/>
    </source>
</evidence>
<dbReference type="GO" id="GO:0006412">
    <property type="term" value="P:translation"/>
    <property type="evidence" value="ECO:0007669"/>
    <property type="project" value="InterPro"/>
</dbReference>
<dbReference type="Proteomes" id="UP000268093">
    <property type="component" value="Unassembled WGS sequence"/>
</dbReference>
<dbReference type="OrthoDB" id="19439at2759"/>
<gene>
    <name evidence="7" type="ORF">BC936DRAFT_138177</name>
</gene>
<keyword evidence="3 7" id="KW-0689">Ribosomal protein</keyword>
<evidence type="ECO:0000256" key="1">
    <source>
        <dbReference type="ARBA" id="ARBA00004173"/>
    </source>
</evidence>
<organism evidence="7 8">
    <name type="scientific">Jimgerdemannia flammicorona</name>
    <dbReference type="NCBI Taxonomy" id="994334"/>
    <lineage>
        <taxon>Eukaryota</taxon>
        <taxon>Fungi</taxon>
        <taxon>Fungi incertae sedis</taxon>
        <taxon>Mucoromycota</taxon>
        <taxon>Mucoromycotina</taxon>
        <taxon>Endogonomycetes</taxon>
        <taxon>Endogonales</taxon>
        <taxon>Endogonaceae</taxon>
        <taxon>Jimgerdemannia</taxon>
    </lineage>
</organism>
<dbReference type="Gene3D" id="3.30.780.10">
    <property type="entry name" value="SUI1-like domain"/>
    <property type="match status" value="1"/>
</dbReference>
<dbReference type="PANTHER" id="PTHR13477">
    <property type="entry name" value="MITOCHONDRIAL 39S RIBOSOMAL PROTEIN L49"/>
    <property type="match status" value="1"/>
</dbReference>
<evidence type="ECO:0000256" key="2">
    <source>
        <dbReference type="ARBA" id="ARBA00005677"/>
    </source>
</evidence>
<dbReference type="EMBL" id="RBNI01012634">
    <property type="protein sequence ID" value="RUP42723.1"/>
    <property type="molecule type" value="Genomic_DNA"/>
</dbReference>
<comment type="subcellular location">
    <subcellularLocation>
        <location evidence="1">Mitochondrion</location>
    </subcellularLocation>
</comment>
<reference evidence="7 8" key="1">
    <citation type="journal article" date="2018" name="New Phytol.">
        <title>Phylogenomics of Endogonaceae and evolution of mycorrhizas within Mucoromycota.</title>
        <authorList>
            <person name="Chang Y."/>
            <person name="Desiro A."/>
            <person name="Na H."/>
            <person name="Sandor L."/>
            <person name="Lipzen A."/>
            <person name="Clum A."/>
            <person name="Barry K."/>
            <person name="Grigoriev I.V."/>
            <person name="Martin F.M."/>
            <person name="Stajich J.E."/>
            <person name="Smith M.E."/>
            <person name="Bonito G."/>
            <person name="Spatafora J.W."/>
        </authorList>
    </citation>
    <scope>NUCLEOTIDE SEQUENCE [LARGE SCALE GENOMIC DNA]</scope>
    <source>
        <strain evidence="7 8">GMNB39</strain>
    </source>
</reference>
<comment type="similarity">
    <text evidence="2">Belongs to the mitochondrion-specific ribosomal protein mL49 family.</text>
</comment>
<keyword evidence="5" id="KW-0687">Ribonucleoprotein</keyword>
<dbReference type="Pfam" id="PF05046">
    <property type="entry name" value="Img2"/>
    <property type="match status" value="1"/>
</dbReference>
<evidence type="ECO:0000256" key="4">
    <source>
        <dbReference type="ARBA" id="ARBA00023128"/>
    </source>
</evidence>
<dbReference type="GO" id="GO:0005762">
    <property type="term" value="C:mitochondrial large ribosomal subunit"/>
    <property type="evidence" value="ECO:0007669"/>
    <property type="project" value="TreeGrafter"/>
</dbReference>
<dbReference type="GO" id="GO:0003735">
    <property type="term" value="F:structural constituent of ribosome"/>
    <property type="evidence" value="ECO:0007669"/>
    <property type="project" value="InterPro"/>
</dbReference>
<name>A0A433CVZ1_9FUNG</name>
<keyword evidence="4" id="KW-0496">Mitochondrion</keyword>
<accession>A0A433CVZ1</accession>